<dbReference type="Proteomes" id="UP000240395">
    <property type="component" value="Segment"/>
</dbReference>
<comment type="subunit">
    <text evidence="11">Homotrimer. Interacts with the receptor-recognizing protein Gp38.</text>
</comment>
<dbReference type="GO" id="GO:0098024">
    <property type="term" value="C:virus tail, fiber"/>
    <property type="evidence" value="ECO:0007669"/>
    <property type="project" value="UniProtKB-KW"/>
</dbReference>
<accession>A0A2H4YG98</accession>
<evidence type="ECO:0000256" key="1">
    <source>
        <dbReference type="ARBA" id="ARBA00004328"/>
    </source>
</evidence>
<comment type="subcellular location">
    <subcellularLocation>
        <location evidence="1">Virion</location>
    </subcellularLocation>
</comment>
<dbReference type="GO" id="GO:0046718">
    <property type="term" value="P:symbiont entry into host cell"/>
    <property type="evidence" value="ECO:0007669"/>
    <property type="project" value="UniProtKB-KW"/>
</dbReference>
<dbReference type="PROSITE" id="PS51688">
    <property type="entry name" value="ICA"/>
    <property type="match status" value="1"/>
</dbReference>
<dbReference type="InterPro" id="IPR030392">
    <property type="entry name" value="S74_ICA"/>
</dbReference>
<organism evidence="14 15">
    <name type="scientific">Citrobacter phage CF1 ERZ-2017</name>
    <dbReference type="NCBI Taxonomy" id="2267236"/>
    <lineage>
        <taxon>Viruses</taxon>
        <taxon>Duplodnaviria</taxon>
        <taxon>Heunggongvirae</taxon>
        <taxon>Uroviricota</taxon>
        <taxon>Caudoviricetes</taxon>
        <taxon>Pantevenvirales</taxon>
        <taxon>Straboviridae</taxon>
        <taxon>Tevenvirinae</taxon>
        <taxon>Moonvirus</taxon>
        <taxon>Moonvirus cf1</taxon>
    </lineage>
</organism>
<evidence type="ECO:0000259" key="13">
    <source>
        <dbReference type="PROSITE" id="PS51688"/>
    </source>
</evidence>
<evidence type="ECO:0000256" key="2">
    <source>
        <dbReference type="ARBA" id="ARBA00022581"/>
    </source>
</evidence>
<evidence type="ECO:0000256" key="4">
    <source>
        <dbReference type="ARBA" id="ARBA00022732"/>
    </source>
</evidence>
<evidence type="ECO:0000256" key="12">
    <source>
        <dbReference type="ARBA" id="ARBA00035705"/>
    </source>
</evidence>
<evidence type="ECO:0000256" key="6">
    <source>
        <dbReference type="ARBA" id="ARBA00022844"/>
    </source>
</evidence>
<evidence type="ECO:0000256" key="8">
    <source>
        <dbReference type="ARBA" id="ARBA00033188"/>
    </source>
</evidence>
<gene>
    <name evidence="14" type="ORF">Cf1_00290</name>
</gene>
<keyword evidence="4" id="KW-1227">Viral tail protein</keyword>
<proteinExistence type="inferred from homology"/>
<reference evidence="14 15" key="1">
    <citation type="submission" date="2017-10" db="EMBL/GenBank/DDBJ databases">
        <title>Antibacterial composition for extension of chilled fish shelf life and decreasing of risk of food-borne infections, bacteriophage strains for its preparation.</title>
        <authorList>
            <person name="Zulkarneev E.R."/>
            <person name="Aleshkin A.V."/>
            <person name="Rubalsky O.V."/>
            <person name="Kiseleva I.A."/>
            <person name="Rubalskii E.O."/>
            <person name="Lebedev S.N."/>
        </authorList>
    </citation>
    <scope>NUCLEOTIDE SEQUENCE [LARGE SCALE GENOMIC DNA]</scope>
</reference>
<evidence type="ECO:0000256" key="10">
    <source>
        <dbReference type="ARBA" id="ARBA00035637"/>
    </source>
</evidence>
<feature type="domain" description="Peptidase S74" evidence="13">
    <location>
        <begin position="674"/>
        <end position="773"/>
    </location>
</feature>
<evidence type="ECO:0000256" key="5">
    <source>
        <dbReference type="ARBA" id="ARBA00022804"/>
    </source>
</evidence>
<dbReference type="EMBL" id="MG250484">
    <property type="protein sequence ID" value="AUE23153.1"/>
    <property type="molecule type" value="Genomic_DNA"/>
</dbReference>
<keyword evidence="15" id="KW-1185">Reference proteome</keyword>
<keyword evidence="5" id="KW-1161">Viral attachment to host cell</keyword>
<keyword evidence="2" id="KW-0945">Host-virus interaction</keyword>
<dbReference type="GO" id="GO:0019062">
    <property type="term" value="P:virion attachment to host cell"/>
    <property type="evidence" value="ECO:0007669"/>
    <property type="project" value="UniProtKB-KW"/>
</dbReference>
<evidence type="ECO:0000313" key="14">
    <source>
        <dbReference type="EMBL" id="AUE23153.1"/>
    </source>
</evidence>
<name>A0A2H4YG98_9CAUD</name>
<evidence type="ECO:0000313" key="15">
    <source>
        <dbReference type="Proteomes" id="UP000240395"/>
    </source>
</evidence>
<keyword evidence="6" id="KW-0946">Virion</keyword>
<evidence type="ECO:0000256" key="3">
    <source>
        <dbReference type="ARBA" id="ARBA00022672"/>
    </source>
</evidence>
<comment type="function">
    <text evidence="9">The C-terminal chaperone protein mediates homotrimerization and proper folding of the catalytic trimer.</text>
</comment>
<keyword evidence="7" id="KW-1160">Virus entry into host cell</keyword>
<keyword evidence="3" id="KW-1230">Viral tail fiber protein</keyword>
<evidence type="ECO:0000256" key="11">
    <source>
        <dbReference type="ARBA" id="ARBA00035669"/>
    </source>
</evidence>
<protein>
    <recommendedName>
        <fullName evidence="12">Long tail fiber protein Gp37</fullName>
    </recommendedName>
    <alternativeName>
        <fullName evidence="8">Receptor-recognizing protein</fullName>
    </alternativeName>
</protein>
<sequence length="784" mass="85687">MATIKQIQFKRSTASGTKPAVAQLAEGELAINLADRTIFTKDHNNQIIDLGFAKGGTINGDVIQIGNYKQTGQYTLTGNIDASGDITSHGKVWTHALMVRPLDQGASFIIENHSNVSKDLRIIAHSTGELPTDYDRLLFRSINDTNVLDPMSISWSKNSNETVVDVYGKLNSRNLLTANKAVITNNSAIDNVLGDNSIALGDNDTGFKWWADGHYNLVSNGVAVLRLNQSESSFLRTTHFQYSADGWSTTIVPENASLIQVSTEKDDNNIGDGWTHLGLNQGGKYSHYLRGSGTTFIDTLDGLRISTSVSALKGISTEGKGTGDYDSYSLVNWDESPTTSTNHLRKFRPFRTGTIIHELISGTTGDINTTNALSWFHGLGPDNWMASLNADGSFKINGTLETNAAYEAFNIKTRDGAPAYIRGANNNETSWLMGRVKAGSNEFVIRANNLAGQTMVDLVSSPDNKSFAINIDGNIISRFKNDVVTIDGSRWAAIRSHSYGEQWAYDAPVTLDTGSVPGVSDYYPAFSQKSIVANVGFNTKVEFGTLRDSNTWGRGIIRVGTFGYQSDANRQGIFTFTLDGDFQSQRYVIAPHFLTGVSSSAYPDRAGITIGDNDTGIYWGGDGIVAHFANSIQVAVLDSTGFRTEGGRSLVSNGDLNQANDAHSTYVRDIYIRSDIRVKSELRKFESPSETLKKMNGYLYLQKKGFKEDGSINWEQSSGLIAQEVQAVLPELISVDKDNPEGLLRLNYNGIIALNTATINEHTDEISELKARIQKLEEIISALI</sequence>
<evidence type="ECO:0000256" key="9">
    <source>
        <dbReference type="ARBA" id="ARBA00035610"/>
    </source>
</evidence>
<evidence type="ECO:0000256" key="7">
    <source>
        <dbReference type="ARBA" id="ARBA00023296"/>
    </source>
</evidence>
<dbReference type="Pfam" id="PF13884">
    <property type="entry name" value="Peptidase_S74"/>
    <property type="match status" value="1"/>
</dbReference>
<comment type="similarity">
    <text evidence="10">Belongs to the S16-like long tail fiber protein Gp37 family.</text>
</comment>